<evidence type="ECO:0000313" key="2">
    <source>
        <dbReference type="Proteomes" id="UP000515561"/>
    </source>
</evidence>
<dbReference type="KEGG" id="acel:acsn021_38060"/>
<gene>
    <name evidence="1" type="ORF">acsn021_38060</name>
</gene>
<dbReference type="Proteomes" id="UP000515561">
    <property type="component" value="Chromosome"/>
</dbReference>
<protein>
    <submittedName>
        <fullName evidence="1">Uncharacterized protein</fullName>
    </submittedName>
</protein>
<keyword evidence="2" id="KW-1185">Reference proteome</keyword>
<accession>A0A6S6R851</accession>
<evidence type="ECO:0000313" key="1">
    <source>
        <dbReference type="EMBL" id="BCJ96237.1"/>
    </source>
</evidence>
<organism evidence="1 2">
    <name type="scientific">Anaerocolumna cellulosilytica</name>
    <dbReference type="NCBI Taxonomy" id="433286"/>
    <lineage>
        <taxon>Bacteria</taxon>
        <taxon>Bacillati</taxon>
        <taxon>Bacillota</taxon>
        <taxon>Clostridia</taxon>
        <taxon>Lachnospirales</taxon>
        <taxon>Lachnospiraceae</taxon>
        <taxon>Anaerocolumna</taxon>
    </lineage>
</organism>
<dbReference type="EMBL" id="AP023367">
    <property type="protein sequence ID" value="BCJ96237.1"/>
    <property type="molecule type" value="Genomic_DNA"/>
</dbReference>
<sequence length="61" mass="7382">MIKALEKCNFIRYNDIKVISWDVRHSCYFEPTSLNKGFLIYKIMSGHHLQWKTEAYMRKPT</sequence>
<proteinExistence type="predicted"/>
<dbReference type="AlphaFoldDB" id="A0A6S6R851"/>
<reference evidence="1 2" key="1">
    <citation type="journal article" date="2016" name="Int. J. Syst. Evol. Microbiol.">
        <title>Descriptions of Anaerotaenia torta gen. nov., sp. nov. and Anaerocolumna cellulosilytica gen. nov., sp. nov. isolated from a methanogenic reactor of cattle waste.</title>
        <authorList>
            <person name="Uek A."/>
            <person name="Ohtaki Y."/>
            <person name="Kaku N."/>
            <person name="Ueki K."/>
        </authorList>
    </citation>
    <scope>NUCLEOTIDE SEQUENCE [LARGE SCALE GENOMIC DNA]</scope>
    <source>
        <strain evidence="1 2">SN021</strain>
    </source>
</reference>
<name>A0A6S6R851_9FIRM</name>